<keyword evidence="1" id="KW-0472">Membrane</keyword>
<evidence type="ECO:0000313" key="3">
    <source>
        <dbReference type="Proteomes" id="UP000198705"/>
    </source>
</evidence>
<name>A0A1I5DWE8_9FLAO</name>
<evidence type="ECO:0000313" key="2">
    <source>
        <dbReference type="EMBL" id="SFO03528.1"/>
    </source>
</evidence>
<dbReference type="OrthoDB" id="9816085at2"/>
<evidence type="ECO:0000256" key="1">
    <source>
        <dbReference type="SAM" id="Phobius"/>
    </source>
</evidence>
<sequence length="244" mass="28815">MNQDTLTNSIELKTKFLKQIDSLKIQNQLDKLKYEIDTQNSIATEVNNFYDSAWLKLLIVITILGIILPILVQYFQRKNYKELAENLKNSFDNKLDILKYNYELRIDKIVTEYEKNLKELETKNDMAMYEIDANTYYLQGRSLMLERSFVPAVFSYLKAILQLKKCNRIDRIIPNLNMLKRALDKVEPERINFLDKVLANKFESDFESVMNKIDDEISIDSTILVKTTELRKIYLDKKTMPNNV</sequence>
<dbReference type="RefSeq" id="WP_092210208.1">
    <property type="nucleotide sequence ID" value="NZ_FOVN01000026.1"/>
</dbReference>
<dbReference type="EMBL" id="FOVN01000026">
    <property type="protein sequence ID" value="SFO03528.1"/>
    <property type="molecule type" value="Genomic_DNA"/>
</dbReference>
<keyword evidence="1" id="KW-0812">Transmembrane</keyword>
<accession>A0A1I5DWE8</accession>
<dbReference type="Proteomes" id="UP000198705">
    <property type="component" value="Unassembled WGS sequence"/>
</dbReference>
<keyword evidence="1" id="KW-1133">Transmembrane helix</keyword>
<keyword evidence="3" id="KW-1185">Reference proteome</keyword>
<reference evidence="3" key="1">
    <citation type="submission" date="2016-10" db="EMBL/GenBank/DDBJ databases">
        <authorList>
            <person name="Varghese N."/>
            <person name="Submissions S."/>
        </authorList>
    </citation>
    <scope>NUCLEOTIDE SEQUENCE [LARGE SCALE GENOMIC DNA]</scope>
    <source>
        <strain evidence="3">DSM 23925</strain>
    </source>
</reference>
<feature type="transmembrane region" description="Helical" evidence="1">
    <location>
        <begin position="53"/>
        <end position="72"/>
    </location>
</feature>
<dbReference type="AlphaFoldDB" id="A0A1I5DWE8"/>
<organism evidence="2 3">
    <name type="scientific">Bizionia echini</name>
    <dbReference type="NCBI Taxonomy" id="649333"/>
    <lineage>
        <taxon>Bacteria</taxon>
        <taxon>Pseudomonadati</taxon>
        <taxon>Bacteroidota</taxon>
        <taxon>Flavobacteriia</taxon>
        <taxon>Flavobacteriales</taxon>
        <taxon>Flavobacteriaceae</taxon>
        <taxon>Bizionia</taxon>
    </lineage>
</organism>
<protein>
    <submittedName>
        <fullName evidence="2">Uncharacterized protein</fullName>
    </submittedName>
</protein>
<proteinExistence type="predicted"/>
<gene>
    <name evidence="2" type="ORF">SAMN04487989_1261</name>
</gene>